<proteinExistence type="predicted"/>
<sequence length="143" mass="16966">MNFLTTHLEQISHDVNQILEKTEPMKHPLIELIRYTTHEQREALDHLLPLQESDQHSNPDLDKIRPYLAIIYQNNEVSEPTMRAWVRAVEWMPSFETEYVEEIESLYRSVREQLNNIADLMKQHYGEAAIKYLIPSFYLGVQV</sequence>
<dbReference type="AlphaFoldDB" id="A0A1E3L2G7"/>
<dbReference type="Proteomes" id="UP000094578">
    <property type="component" value="Unassembled WGS sequence"/>
</dbReference>
<dbReference type="EMBL" id="MDER01000045">
    <property type="protein sequence ID" value="ODP27884.1"/>
    <property type="molecule type" value="Genomic_DNA"/>
</dbReference>
<gene>
    <name evidence="1" type="ORF">PTI45_02703</name>
</gene>
<organism evidence="1 2">
    <name type="scientific">Paenibacillus nuruki</name>
    <dbReference type="NCBI Taxonomy" id="1886670"/>
    <lineage>
        <taxon>Bacteria</taxon>
        <taxon>Bacillati</taxon>
        <taxon>Bacillota</taxon>
        <taxon>Bacilli</taxon>
        <taxon>Bacillales</taxon>
        <taxon>Paenibacillaceae</taxon>
        <taxon>Paenibacillus</taxon>
    </lineage>
</organism>
<keyword evidence="2" id="KW-1185">Reference proteome</keyword>
<dbReference type="STRING" id="1886670.PTI45_02703"/>
<evidence type="ECO:0000313" key="2">
    <source>
        <dbReference type="Proteomes" id="UP000094578"/>
    </source>
</evidence>
<name>A0A1E3L2G7_9BACL</name>
<accession>A0A1E3L2G7</accession>
<protein>
    <submittedName>
        <fullName evidence="1">Uncharacterized protein</fullName>
    </submittedName>
</protein>
<reference evidence="1 2" key="1">
    <citation type="submission" date="2016-08" db="EMBL/GenBank/DDBJ databases">
        <title>Genome sequencing of Paenibacillus sp. TI45-13ar, isolated from Korean traditional nuruk.</title>
        <authorList>
            <person name="Kim S.-J."/>
        </authorList>
    </citation>
    <scope>NUCLEOTIDE SEQUENCE [LARGE SCALE GENOMIC DNA]</scope>
    <source>
        <strain evidence="1 2">TI45-13ar</strain>
    </source>
</reference>
<dbReference type="RefSeq" id="WP_069328112.1">
    <property type="nucleotide sequence ID" value="NZ_MDER01000045.1"/>
</dbReference>
<evidence type="ECO:0000313" key="1">
    <source>
        <dbReference type="EMBL" id="ODP27884.1"/>
    </source>
</evidence>
<comment type="caution">
    <text evidence="1">The sequence shown here is derived from an EMBL/GenBank/DDBJ whole genome shotgun (WGS) entry which is preliminary data.</text>
</comment>